<accession>A0A1Z5RJ75</accession>
<sequence length="138" mass="16420">MRATDFVVAYKRLPKREIEFIVAHVRIPFESTFAYKGMIADSSTTREDLDREAAEHNEAEESFARFHDEVRREYEATGFFKVDDDYITQRVKKEEMIHKAWSTMFDESDLQELVFGYQSDFDDLEDDMNDDVSLLFYQ</sequence>
<reference evidence="2" key="2">
    <citation type="journal article" date="2018" name="Plant J.">
        <title>The Sorghum bicolor reference genome: improved assembly, gene annotations, a transcriptome atlas, and signatures of genome organization.</title>
        <authorList>
            <person name="McCormick R.F."/>
            <person name="Truong S.K."/>
            <person name="Sreedasyam A."/>
            <person name="Jenkins J."/>
            <person name="Shu S."/>
            <person name="Sims D."/>
            <person name="Kennedy M."/>
            <person name="Amirebrahimi M."/>
            <person name="Weers B.D."/>
            <person name="McKinley B."/>
            <person name="Mattison A."/>
            <person name="Morishige D.T."/>
            <person name="Grimwood J."/>
            <person name="Schmutz J."/>
            <person name="Mullet J.E."/>
        </authorList>
    </citation>
    <scope>NUCLEOTIDE SEQUENCE [LARGE SCALE GENOMIC DNA]</scope>
    <source>
        <strain evidence="2">cv. BTx623</strain>
    </source>
</reference>
<evidence type="ECO:0000313" key="2">
    <source>
        <dbReference type="Proteomes" id="UP000000768"/>
    </source>
</evidence>
<dbReference type="PANTHER" id="PTHR35166">
    <property type="entry name" value="OS05G0193700 PROTEIN-RELATED"/>
    <property type="match status" value="1"/>
</dbReference>
<reference evidence="1 2" key="1">
    <citation type="journal article" date="2009" name="Nature">
        <title>The Sorghum bicolor genome and the diversification of grasses.</title>
        <authorList>
            <person name="Paterson A.H."/>
            <person name="Bowers J.E."/>
            <person name="Bruggmann R."/>
            <person name="Dubchak I."/>
            <person name="Grimwood J."/>
            <person name="Gundlach H."/>
            <person name="Haberer G."/>
            <person name="Hellsten U."/>
            <person name="Mitros T."/>
            <person name="Poliakov A."/>
            <person name="Schmutz J."/>
            <person name="Spannagl M."/>
            <person name="Tang H."/>
            <person name="Wang X."/>
            <person name="Wicker T."/>
            <person name="Bharti A.K."/>
            <person name="Chapman J."/>
            <person name="Feltus F.A."/>
            <person name="Gowik U."/>
            <person name="Grigoriev I.V."/>
            <person name="Lyons E."/>
            <person name="Maher C.A."/>
            <person name="Martis M."/>
            <person name="Narechania A."/>
            <person name="Otillar R.P."/>
            <person name="Penning B.W."/>
            <person name="Salamov A.A."/>
            <person name="Wang Y."/>
            <person name="Zhang L."/>
            <person name="Carpita N.C."/>
            <person name="Freeling M."/>
            <person name="Gingle A.R."/>
            <person name="Hash C.T."/>
            <person name="Keller B."/>
            <person name="Klein P."/>
            <person name="Kresovich S."/>
            <person name="McCann M.C."/>
            <person name="Ming R."/>
            <person name="Peterson D.G."/>
            <person name="Mehboob-ur-Rahman"/>
            <person name="Ware D."/>
            <person name="Westhoff P."/>
            <person name="Mayer K.F."/>
            <person name="Messing J."/>
            <person name="Rokhsar D.S."/>
        </authorList>
    </citation>
    <scope>NUCLEOTIDE SEQUENCE [LARGE SCALE GENOMIC DNA]</scope>
    <source>
        <strain evidence="2">cv. BTx623</strain>
    </source>
</reference>
<protein>
    <submittedName>
        <fullName evidence="1">Uncharacterized protein</fullName>
    </submittedName>
</protein>
<proteinExistence type="predicted"/>
<dbReference type="InParanoid" id="A0A1Z5RJ75"/>
<dbReference type="Gramene" id="OQU83830">
    <property type="protein sequence ID" value="OQU83830"/>
    <property type="gene ID" value="SORBI_3005G185300"/>
</dbReference>
<gene>
    <name evidence="1" type="ORF">SORBI_3005G185300</name>
</gene>
<dbReference type="PANTHER" id="PTHR35166:SF20">
    <property type="entry name" value="EXPRESSED PROTEIN"/>
    <property type="match status" value="1"/>
</dbReference>
<dbReference type="Proteomes" id="UP000000768">
    <property type="component" value="Chromosome 5"/>
</dbReference>
<evidence type="ECO:0000313" key="1">
    <source>
        <dbReference type="EMBL" id="OQU83830.1"/>
    </source>
</evidence>
<name>A0A1Z5RJ75_SORBI</name>
<keyword evidence="2" id="KW-1185">Reference proteome</keyword>
<dbReference type="EMBL" id="CM000764">
    <property type="protein sequence ID" value="OQU83830.1"/>
    <property type="molecule type" value="Genomic_DNA"/>
</dbReference>
<dbReference type="AlphaFoldDB" id="A0A1Z5RJ75"/>
<dbReference type="FunCoup" id="A0A1Z5RJ75">
    <property type="interactions" value="340"/>
</dbReference>
<organism evidence="1 2">
    <name type="scientific">Sorghum bicolor</name>
    <name type="common">Sorghum</name>
    <name type="synonym">Sorghum vulgare</name>
    <dbReference type="NCBI Taxonomy" id="4558"/>
    <lineage>
        <taxon>Eukaryota</taxon>
        <taxon>Viridiplantae</taxon>
        <taxon>Streptophyta</taxon>
        <taxon>Embryophyta</taxon>
        <taxon>Tracheophyta</taxon>
        <taxon>Spermatophyta</taxon>
        <taxon>Magnoliopsida</taxon>
        <taxon>Liliopsida</taxon>
        <taxon>Poales</taxon>
        <taxon>Poaceae</taxon>
        <taxon>PACMAD clade</taxon>
        <taxon>Panicoideae</taxon>
        <taxon>Andropogonodae</taxon>
        <taxon>Andropogoneae</taxon>
        <taxon>Sorghinae</taxon>
        <taxon>Sorghum</taxon>
    </lineage>
</organism>